<name>A0ABN7Y333_9BURK</name>
<dbReference type="Proteomes" id="UP000706525">
    <property type="component" value="Unassembled WGS sequence"/>
</dbReference>
<comment type="similarity">
    <text evidence="1 3">Belongs to the 3-oxoacid CoA-transferase family.</text>
</comment>
<sequence length="563" mass="59904">MKVITTAQAAELVQSGWTVASAGFVGAGHAEGVTEALERRFLQGGMPQDLTLVYSAGQGDRGARGVNHFGNAGMTRAIVGGHWRSATRLATLAMQEQCEGYNLPQGVLTHLYRAIAGGKPGVMTKIGLHTFVDPRTAQDARYHGGAINARARAAIVEGTANWVEAIDFRGDEYLFYPSFRIDCALIRCTAADTRGNLSTHREAFHHELLAMAQAAHNSGGIVIAQVESLVDYHENLQAIHVPGILVDYVVVSEAPEHHQMTFAEPYNEAYVRPWRGEAAHAAEVAQEAEALHAASAVLDARTIVQRRAVMELARRAPRVVNLGVGMPAAVGALAHQAGLDGFTLTVEAGPIGGTPADGLSFGASAYPEAVIDQPAQFDFYEGGGIDLAILGLAELDGHGNVNVSKFGEGEGALIAGVGGFINITQSARAVVFMGTLTAGGLEIAAERVDGSERLTIVKEGRVKKIVPEVLHLSFNGPYVASLGIPVIYVTERAVFEMRTDLQGESRLTLVEIAPGIDLQRDVLDQCATPIAVADDLKLMDARLFQPGVMKLHTTTTTTTPQQR</sequence>
<evidence type="ECO:0000313" key="4">
    <source>
        <dbReference type="EMBL" id="CAG9166687.1"/>
    </source>
</evidence>
<dbReference type="EC" id="2.8.3.8" evidence="3"/>
<dbReference type="Gene3D" id="3.40.1080.10">
    <property type="entry name" value="Glutaconate Coenzyme A-transferase"/>
    <property type="match status" value="2"/>
</dbReference>
<dbReference type="GO" id="GO:0016740">
    <property type="term" value="F:transferase activity"/>
    <property type="evidence" value="ECO:0007669"/>
    <property type="project" value="UniProtKB-KW"/>
</dbReference>
<organism evidence="4 5">
    <name type="scientific">Cupriavidus pampae</name>
    <dbReference type="NCBI Taxonomy" id="659251"/>
    <lineage>
        <taxon>Bacteria</taxon>
        <taxon>Pseudomonadati</taxon>
        <taxon>Pseudomonadota</taxon>
        <taxon>Betaproteobacteria</taxon>
        <taxon>Burkholderiales</taxon>
        <taxon>Burkholderiaceae</taxon>
        <taxon>Cupriavidus</taxon>
    </lineage>
</organism>
<dbReference type="Pfam" id="PF01144">
    <property type="entry name" value="CoA_trans"/>
    <property type="match status" value="1"/>
</dbReference>
<comment type="caution">
    <text evidence="4">The sequence shown here is derived from an EMBL/GenBank/DDBJ whole genome shotgun (WGS) entry which is preliminary data.</text>
</comment>
<dbReference type="SUPFAM" id="SSF100950">
    <property type="entry name" value="NagB/RpiA/CoA transferase-like"/>
    <property type="match status" value="2"/>
</dbReference>
<proteinExistence type="inferred from homology"/>
<gene>
    <name evidence="4" type="primary">carA_2</name>
    <name evidence="4" type="ORF">LMG32289_01133</name>
</gene>
<dbReference type="PANTHER" id="PTHR43293">
    <property type="entry name" value="ACETATE COA-TRANSFERASE YDIF"/>
    <property type="match status" value="1"/>
</dbReference>
<dbReference type="InterPro" id="IPR014388">
    <property type="entry name" value="3-oxoacid_CoA-transferase"/>
</dbReference>
<keyword evidence="5" id="KW-1185">Reference proteome</keyword>
<evidence type="ECO:0000256" key="1">
    <source>
        <dbReference type="ARBA" id="ARBA00007154"/>
    </source>
</evidence>
<dbReference type="PIRSF" id="PIRSF000858">
    <property type="entry name" value="SCOT-t"/>
    <property type="match status" value="1"/>
</dbReference>
<accession>A0ABN7Y333</accession>
<evidence type="ECO:0000256" key="2">
    <source>
        <dbReference type="ARBA" id="ARBA00022679"/>
    </source>
</evidence>
<evidence type="ECO:0000313" key="5">
    <source>
        <dbReference type="Proteomes" id="UP000706525"/>
    </source>
</evidence>
<comment type="function">
    <text evidence="3">CoA transferase having broad substrate specificity for short-chain acyl-CoA thioesters with the activity decreasing when the length of the carboxylic acid chain exceeds four carbons.</text>
</comment>
<reference evidence="4 5" key="1">
    <citation type="submission" date="2021-08" db="EMBL/GenBank/DDBJ databases">
        <authorList>
            <person name="Peeters C."/>
        </authorList>
    </citation>
    <scope>NUCLEOTIDE SEQUENCE [LARGE SCALE GENOMIC DNA]</scope>
    <source>
        <strain evidence="4 5">LMG 32289</strain>
    </source>
</reference>
<dbReference type="PANTHER" id="PTHR43293:SF1">
    <property type="entry name" value="ACETATE COA-TRANSFERASE YDIF"/>
    <property type="match status" value="1"/>
</dbReference>
<dbReference type="SMART" id="SM00882">
    <property type="entry name" value="CoA_trans"/>
    <property type="match status" value="1"/>
</dbReference>
<dbReference type="RefSeq" id="WP_223983051.1">
    <property type="nucleotide sequence ID" value="NZ_CAJZAG010000002.1"/>
</dbReference>
<dbReference type="InterPro" id="IPR004165">
    <property type="entry name" value="CoA_trans_fam_I"/>
</dbReference>
<evidence type="ECO:0000256" key="3">
    <source>
        <dbReference type="PIRNR" id="PIRNR000858"/>
    </source>
</evidence>
<dbReference type="EMBL" id="CAJZAG010000002">
    <property type="protein sequence ID" value="CAG9166687.1"/>
    <property type="molecule type" value="Genomic_DNA"/>
</dbReference>
<protein>
    <recommendedName>
        <fullName evidence="3">Acetate CoA-transferase YdiF</fullName>
        <ecNumber evidence="3">2.8.3.8</ecNumber>
    </recommendedName>
</protein>
<dbReference type="InterPro" id="IPR037171">
    <property type="entry name" value="NagB/RpiA_transferase-like"/>
</dbReference>
<keyword evidence="2 3" id="KW-0808">Transferase</keyword>
<comment type="catalytic activity">
    <reaction evidence="3">
        <text>an acyl-CoA + acetate = a carboxylate + acetyl-CoA</text>
        <dbReference type="Rhea" id="RHEA:13381"/>
        <dbReference type="ChEBI" id="CHEBI:29067"/>
        <dbReference type="ChEBI" id="CHEBI:30089"/>
        <dbReference type="ChEBI" id="CHEBI:57288"/>
        <dbReference type="ChEBI" id="CHEBI:58342"/>
        <dbReference type="EC" id="2.8.3.8"/>
    </reaction>
</comment>